<evidence type="ECO:0000256" key="10">
    <source>
        <dbReference type="SAM" id="SignalP"/>
    </source>
</evidence>
<keyword evidence="14" id="KW-1185">Reference proteome</keyword>
<feature type="signal peptide" evidence="10">
    <location>
        <begin position="1"/>
        <end position="32"/>
    </location>
</feature>
<dbReference type="InterPro" id="IPR039426">
    <property type="entry name" value="TonB-dep_rcpt-like"/>
</dbReference>
<dbReference type="InterPro" id="IPR008969">
    <property type="entry name" value="CarboxyPept-like_regulatory"/>
</dbReference>
<organism evidence="13 14">
    <name type="scientific">Sediminicola luteus</name>
    <dbReference type="NCBI Taxonomy" id="319238"/>
    <lineage>
        <taxon>Bacteria</taxon>
        <taxon>Pseudomonadati</taxon>
        <taxon>Bacteroidota</taxon>
        <taxon>Flavobacteriia</taxon>
        <taxon>Flavobacteriales</taxon>
        <taxon>Flavobacteriaceae</taxon>
        <taxon>Sediminicola</taxon>
    </lineage>
</organism>
<keyword evidence="5 9" id="KW-0798">TonB box</keyword>
<evidence type="ECO:0008006" key="15">
    <source>
        <dbReference type="Google" id="ProtNLM"/>
    </source>
</evidence>
<keyword evidence="7 8" id="KW-0998">Cell outer membrane</keyword>
<dbReference type="InterPro" id="IPR000531">
    <property type="entry name" value="Beta-barrel_TonB"/>
</dbReference>
<proteinExistence type="inferred from homology"/>
<comment type="caution">
    <text evidence="13">The sequence shown here is derived from an EMBL/GenBank/DDBJ whole genome shotgun (WGS) entry which is preliminary data.</text>
</comment>
<dbReference type="InterPro" id="IPR037066">
    <property type="entry name" value="Plug_dom_sf"/>
</dbReference>
<dbReference type="Gene3D" id="2.170.130.10">
    <property type="entry name" value="TonB-dependent receptor, plug domain"/>
    <property type="match status" value="1"/>
</dbReference>
<evidence type="ECO:0000256" key="2">
    <source>
        <dbReference type="ARBA" id="ARBA00022448"/>
    </source>
</evidence>
<keyword evidence="10" id="KW-0732">Signal</keyword>
<dbReference type="PROSITE" id="PS52016">
    <property type="entry name" value="TONB_DEPENDENT_REC_3"/>
    <property type="match status" value="1"/>
</dbReference>
<dbReference type="Gene3D" id="2.40.170.20">
    <property type="entry name" value="TonB-dependent receptor, beta-barrel domain"/>
    <property type="match status" value="1"/>
</dbReference>
<dbReference type="Proteomes" id="UP000219559">
    <property type="component" value="Unassembled WGS sequence"/>
</dbReference>
<dbReference type="Pfam" id="PF00593">
    <property type="entry name" value="TonB_dep_Rec_b-barrel"/>
    <property type="match status" value="1"/>
</dbReference>
<dbReference type="Pfam" id="PF13715">
    <property type="entry name" value="CarbopepD_reg_2"/>
    <property type="match status" value="1"/>
</dbReference>
<feature type="domain" description="TonB-dependent receptor plug" evidence="12">
    <location>
        <begin position="142"/>
        <end position="267"/>
    </location>
</feature>
<evidence type="ECO:0000256" key="5">
    <source>
        <dbReference type="ARBA" id="ARBA00023077"/>
    </source>
</evidence>
<dbReference type="SUPFAM" id="SSF56935">
    <property type="entry name" value="Porins"/>
    <property type="match status" value="1"/>
</dbReference>
<dbReference type="EMBL" id="NBWU01000007">
    <property type="protein sequence ID" value="PCE63024.1"/>
    <property type="molecule type" value="Genomic_DNA"/>
</dbReference>
<dbReference type="InterPro" id="IPR023996">
    <property type="entry name" value="TonB-dep_OMP_SusC/RagA"/>
</dbReference>
<accession>A0A2A4G4Y1</accession>
<dbReference type="NCBIfam" id="TIGR04057">
    <property type="entry name" value="SusC_RagA_signa"/>
    <property type="match status" value="1"/>
</dbReference>
<evidence type="ECO:0000256" key="6">
    <source>
        <dbReference type="ARBA" id="ARBA00023136"/>
    </source>
</evidence>
<gene>
    <name evidence="13" type="ORF">B7P33_17270</name>
</gene>
<evidence type="ECO:0000313" key="14">
    <source>
        <dbReference type="Proteomes" id="UP000219559"/>
    </source>
</evidence>
<keyword evidence="3 8" id="KW-1134">Transmembrane beta strand</keyword>
<dbReference type="NCBIfam" id="TIGR04056">
    <property type="entry name" value="OMP_RagA_SusC"/>
    <property type="match status" value="1"/>
</dbReference>
<evidence type="ECO:0000256" key="8">
    <source>
        <dbReference type="PROSITE-ProRule" id="PRU01360"/>
    </source>
</evidence>
<reference evidence="13 14" key="1">
    <citation type="submission" date="2017-04" db="EMBL/GenBank/DDBJ databases">
        <title>A new member of the family Flavobacteriaceae isolated from ascidians.</title>
        <authorList>
            <person name="Chen L."/>
        </authorList>
    </citation>
    <scope>NUCLEOTIDE SEQUENCE [LARGE SCALE GENOMIC DNA]</scope>
    <source>
        <strain evidence="13 14">HQA918</strain>
    </source>
</reference>
<keyword evidence="2 8" id="KW-0813">Transport</keyword>
<keyword evidence="6 8" id="KW-0472">Membrane</keyword>
<name>A0A2A4G4Y1_9FLAO</name>
<evidence type="ECO:0000256" key="7">
    <source>
        <dbReference type="ARBA" id="ARBA00023237"/>
    </source>
</evidence>
<evidence type="ECO:0000256" key="1">
    <source>
        <dbReference type="ARBA" id="ARBA00004571"/>
    </source>
</evidence>
<dbReference type="AlphaFoldDB" id="A0A2A4G4Y1"/>
<keyword evidence="4 8" id="KW-0812">Transmembrane</keyword>
<evidence type="ECO:0000256" key="9">
    <source>
        <dbReference type="RuleBase" id="RU003357"/>
    </source>
</evidence>
<evidence type="ECO:0000259" key="12">
    <source>
        <dbReference type="Pfam" id="PF07715"/>
    </source>
</evidence>
<dbReference type="InterPro" id="IPR023997">
    <property type="entry name" value="TonB-dep_OMP_SusC/RagA_CS"/>
</dbReference>
<feature type="chain" id="PRO_5011974755" description="SusC/RagA family protein" evidence="10">
    <location>
        <begin position="33"/>
        <end position="1014"/>
    </location>
</feature>
<dbReference type="InterPro" id="IPR012910">
    <property type="entry name" value="Plug_dom"/>
</dbReference>
<dbReference type="Gene3D" id="2.60.40.1120">
    <property type="entry name" value="Carboxypeptidase-like, regulatory domain"/>
    <property type="match status" value="1"/>
</dbReference>
<sequence>MFHQLLKTMKNNHVTACITGLLLLLSWANSLAHIHAAPKTVPIPITLQSLTVTGKVTDDMGRPIYGAHILIQGTQRGAFSGPTGSYTLEVTPSDILECSYLGHVTQTITVAGRTTIDFTLETETTLLEGVELNAGYYSVSQKERTGNIVKVNAKEIDKQPVSNPLATIQGRMSGVDISQNSGIPGGGYIIRIRGQNSINAGNDPLYIVDGVPFGSSSLGSAIVSGSIIPLGNPNPLSVLAPEEIQSIEVLKDADATAIYGSRGANGVVLITTKKGQVGKTRLSVDLTSGLGHIAKFPKLMDTPTYLEMRREAFTNDGFSDYPFYAYDINGTWDPDKYTDWQEELLGETAYRHSARLSFSGGNATTRFRMGAGHQQETTVFVGDSKYKKTDLQASVNHRSEDGKLGLDLSMGYGYEDNKLPGFDLSGQARNLPPNAPTLYDAEGALNWENGTWTNPLSLLESDYLSDRYSLLANLVLSYRPTPALEFKTNIGYNDMRLEESRTSPHTMFNPAFGLDSRSSSIFFNNGGVRSWIVEPQIGWEMTYGNLALKVLAGATFQGEVTTRLTQLGVGYSSNALLYDLSAASYHSVLSDTRTEYRYQALFGRINLSFGDIYHLNITGRRDGSSRFGPGRRFADFWALGGAWIFTRNRSIGEALPFLSFGKLRGSYGTTGNDQIGDYQYLDTYSVSGNNYNGITGLRPSRLFNPDFGWEENRKSELALELGFLRDRIYLTGSWYDNRSTNQLTGIPLPATTGFTSIQSNLAAKVANTGWEFELKTVNLDKENIRWTTRANLSIPNNELLEFPGLETSTLADTYVIGQPLSIKKLYHSQGVDPQTGYHNFLDYDDNGIIDVNDRQWIADTTPAFHGGLGNTLTLGPWEMDLFFQFRKQDGFGMQYGGIQPGSMVNQPIEVGDRWQEIGSNAPQQRYSAGFDPNASIAFDRYRNSSGTFTDTSFFRLRTVSVSYDIPSGSTMDCQVYLQGHNLWTWTALDNGTPEGISGFIPQPRMLTLGLRLGL</sequence>
<dbReference type="OrthoDB" id="9768177at2"/>
<dbReference type="Pfam" id="PF07715">
    <property type="entry name" value="Plug"/>
    <property type="match status" value="1"/>
</dbReference>
<dbReference type="InterPro" id="IPR036942">
    <property type="entry name" value="Beta-barrel_TonB_sf"/>
</dbReference>
<evidence type="ECO:0000259" key="11">
    <source>
        <dbReference type="Pfam" id="PF00593"/>
    </source>
</evidence>
<comment type="similarity">
    <text evidence="8 9">Belongs to the TonB-dependent receptor family.</text>
</comment>
<protein>
    <recommendedName>
        <fullName evidence="15">SusC/RagA family protein</fullName>
    </recommendedName>
</protein>
<comment type="subcellular location">
    <subcellularLocation>
        <location evidence="1 8">Cell outer membrane</location>
        <topology evidence="1 8">Multi-pass membrane protein</topology>
    </subcellularLocation>
</comment>
<dbReference type="SUPFAM" id="SSF49464">
    <property type="entry name" value="Carboxypeptidase regulatory domain-like"/>
    <property type="match status" value="1"/>
</dbReference>
<feature type="domain" description="TonB-dependent receptor-like beta-barrel" evidence="11">
    <location>
        <begin position="435"/>
        <end position="982"/>
    </location>
</feature>
<dbReference type="GO" id="GO:0009279">
    <property type="term" value="C:cell outer membrane"/>
    <property type="evidence" value="ECO:0007669"/>
    <property type="project" value="UniProtKB-SubCell"/>
</dbReference>
<evidence type="ECO:0000256" key="4">
    <source>
        <dbReference type="ARBA" id="ARBA00022692"/>
    </source>
</evidence>
<evidence type="ECO:0000313" key="13">
    <source>
        <dbReference type="EMBL" id="PCE63024.1"/>
    </source>
</evidence>
<evidence type="ECO:0000256" key="3">
    <source>
        <dbReference type="ARBA" id="ARBA00022452"/>
    </source>
</evidence>